<evidence type="ECO:0000256" key="1">
    <source>
        <dbReference type="SAM" id="SignalP"/>
    </source>
</evidence>
<dbReference type="AlphaFoldDB" id="A0A6P1W577"/>
<feature type="chain" id="PRO_5026935018" description="Lipocalin-like domain-containing protein" evidence="1">
    <location>
        <begin position="18"/>
        <end position="139"/>
    </location>
</feature>
<dbReference type="RefSeq" id="WP_162389496.1">
    <property type="nucleotide sequence ID" value="NZ_CP045997.1"/>
</dbReference>
<gene>
    <name evidence="2" type="ORF">GJR95_30585</name>
</gene>
<name>A0A6P1W577_9BACT</name>
<feature type="signal peptide" evidence="1">
    <location>
        <begin position="1"/>
        <end position="17"/>
    </location>
</feature>
<keyword evidence="1" id="KW-0732">Signal</keyword>
<reference evidence="2 3" key="1">
    <citation type="submission" date="2019-11" db="EMBL/GenBank/DDBJ databases">
        <title>Spirosoma endbachense sp. nov., isolated from a natural salt meadow.</title>
        <authorList>
            <person name="Rojas J."/>
            <person name="Ambika Manirajan B."/>
            <person name="Ratering S."/>
            <person name="Suarez C."/>
            <person name="Geissler-Plaum R."/>
            <person name="Schnell S."/>
        </authorList>
    </citation>
    <scope>NUCLEOTIDE SEQUENCE [LARGE SCALE GENOMIC DNA]</scope>
    <source>
        <strain evidence="2 3">I-24</strain>
    </source>
</reference>
<dbReference type="Proteomes" id="UP000464577">
    <property type="component" value="Chromosome"/>
</dbReference>
<dbReference type="KEGG" id="senf:GJR95_30585"/>
<organism evidence="2 3">
    <name type="scientific">Spirosoma endbachense</name>
    <dbReference type="NCBI Taxonomy" id="2666025"/>
    <lineage>
        <taxon>Bacteria</taxon>
        <taxon>Pseudomonadati</taxon>
        <taxon>Bacteroidota</taxon>
        <taxon>Cytophagia</taxon>
        <taxon>Cytophagales</taxon>
        <taxon>Cytophagaceae</taxon>
        <taxon>Spirosoma</taxon>
    </lineage>
</organism>
<accession>A0A6P1W577</accession>
<evidence type="ECO:0000313" key="3">
    <source>
        <dbReference type="Proteomes" id="UP000464577"/>
    </source>
</evidence>
<keyword evidence="3" id="KW-1185">Reference proteome</keyword>
<proteinExistence type="predicted"/>
<dbReference type="EMBL" id="CP045997">
    <property type="protein sequence ID" value="QHV99090.1"/>
    <property type="molecule type" value="Genomic_DNA"/>
</dbReference>
<protein>
    <recommendedName>
        <fullName evidence="4">Lipocalin-like domain-containing protein</fullName>
    </recommendedName>
</protein>
<evidence type="ECO:0000313" key="2">
    <source>
        <dbReference type="EMBL" id="QHV99090.1"/>
    </source>
</evidence>
<evidence type="ECO:0008006" key="4">
    <source>
        <dbReference type="Google" id="ProtNLM"/>
    </source>
</evidence>
<sequence>MMNVLLSFLLMSRLLIASLVEIPPQPDVRSLLGRWQLQQVRFGPAHDHLFFDRSQPQVSALPELAELTIQLEAGGHLWLSTPSGPKPGHWQYDPTTRRIRLGLDTPAELTHVQLAGNRLTVESVDWLPFLKTGQYILTR</sequence>